<dbReference type="GeneID" id="54560522"/>
<evidence type="ECO:0000313" key="4">
    <source>
        <dbReference type="Proteomes" id="UP000799537"/>
    </source>
</evidence>
<evidence type="ECO:0000256" key="2">
    <source>
        <dbReference type="SAM" id="MobiDB-lite"/>
    </source>
</evidence>
<accession>A0A6A6CDF0</accession>
<dbReference type="AlphaFoldDB" id="A0A6A6CDF0"/>
<dbReference type="Proteomes" id="UP000799537">
    <property type="component" value="Unassembled WGS sequence"/>
</dbReference>
<dbReference type="OrthoDB" id="432234at2759"/>
<evidence type="ECO:0000256" key="1">
    <source>
        <dbReference type="SAM" id="Coils"/>
    </source>
</evidence>
<dbReference type="RefSeq" id="XP_033665960.1">
    <property type="nucleotide sequence ID" value="XM_033807250.1"/>
</dbReference>
<feature type="region of interest" description="Disordered" evidence="2">
    <location>
        <begin position="250"/>
        <end position="272"/>
    </location>
</feature>
<proteinExistence type="predicted"/>
<feature type="compositionally biased region" description="Polar residues" evidence="2">
    <location>
        <begin position="449"/>
        <end position="458"/>
    </location>
</feature>
<feature type="region of interest" description="Disordered" evidence="2">
    <location>
        <begin position="449"/>
        <end position="479"/>
    </location>
</feature>
<protein>
    <submittedName>
        <fullName evidence="3">Uncharacterized protein</fullName>
    </submittedName>
</protein>
<feature type="compositionally biased region" description="Low complexity" evidence="2">
    <location>
        <begin position="329"/>
        <end position="339"/>
    </location>
</feature>
<keyword evidence="1" id="KW-0175">Coiled coil</keyword>
<name>A0A6A6CDF0_ZASCE</name>
<gene>
    <name evidence="3" type="ORF">M409DRAFT_24458</name>
</gene>
<organism evidence="3 4">
    <name type="scientific">Zasmidium cellare ATCC 36951</name>
    <dbReference type="NCBI Taxonomy" id="1080233"/>
    <lineage>
        <taxon>Eukaryota</taxon>
        <taxon>Fungi</taxon>
        <taxon>Dikarya</taxon>
        <taxon>Ascomycota</taxon>
        <taxon>Pezizomycotina</taxon>
        <taxon>Dothideomycetes</taxon>
        <taxon>Dothideomycetidae</taxon>
        <taxon>Mycosphaerellales</taxon>
        <taxon>Mycosphaerellaceae</taxon>
        <taxon>Zasmidium</taxon>
    </lineage>
</organism>
<reference evidence="3" key="1">
    <citation type="journal article" date="2020" name="Stud. Mycol.">
        <title>101 Dothideomycetes genomes: a test case for predicting lifestyles and emergence of pathogens.</title>
        <authorList>
            <person name="Haridas S."/>
            <person name="Albert R."/>
            <person name="Binder M."/>
            <person name="Bloem J."/>
            <person name="Labutti K."/>
            <person name="Salamov A."/>
            <person name="Andreopoulos B."/>
            <person name="Baker S."/>
            <person name="Barry K."/>
            <person name="Bills G."/>
            <person name="Bluhm B."/>
            <person name="Cannon C."/>
            <person name="Castanera R."/>
            <person name="Culley D."/>
            <person name="Daum C."/>
            <person name="Ezra D."/>
            <person name="Gonzalez J."/>
            <person name="Henrissat B."/>
            <person name="Kuo A."/>
            <person name="Liang C."/>
            <person name="Lipzen A."/>
            <person name="Lutzoni F."/>
            <person name="Magnuson J."/>
            <person name="Mondo S."/>
            <person name="Nolan M."/>
            <person name="Ohm R."/>
            <person name="Pangilinan J."/>
            <person name="Park H.-J."/>
            <person name="Ramirez L."/>
            <person name="Alfaro M."/>
            <person name="Sun H."/>
            <person name="Tritt A."/>
            <person name="Yoshinaga Y."/>
            <person name="Zwiers L.-H."/>
            <person name="Turgeon B."/>
            <person name="Goodwin S."/>
            <person name="Spatafora J."/>
            <person name="Crous P."/>
            <person name="Grigoriev I."/>
        </authorList>
    </citation>
    <scope>NUCLEOTIDE SEQUENCE</scope>
    <source>
        <strain evidence="3">ATCC 36951</strain>
    </source>
</reference>
<feature type="compositionally biased region" description="Pro residues" evidence="2">
    <location>
        <begin position="356"/>
        <end position="368"/>
    </location>
</feature>
<feature type="compositionally biased region" description="Basic and acidic residues" evidence="2">
    <location>
        <begin position="263"/>
        <end position="272"/>
    </location>
</feature>
<feature type="coiled-coil region" evidence="1">
    <location>
        <begin position="276"/>
        <end position="303"/>
    </location>
</feature>
<keyword evidence="4" id="KW-1185">Reference proteome</keyword>
<dbReference type="EMBL" id="ML993601">
    <property type="protein sequence ID" value="KAF2165071.1"/>
    <property type="molecule type" value="Genomic_DNA"/>
</dbReference>
<feature type="region of interest" description="Disordered" evidence="2">
    <location>
        <begin position="303"/>
        <end position="383"/>
    </location>
</feature>
<feature type="compositionally biased region" description="Polar residues" evidence="2">
    <location>
        <begin position="369"/>
        <end position="383"/>
    </location>
</feature>
<evidence type="ECO:0000313" key="3">
    <source>
        <dbReference type="EMBL" id="KAF2165071.1"/>
    </source>
</evidence>
<sequence>MDICQQADSVYNDRTPADVVAYQIPPFLVPAHSAAVVVIPDEVSGGLRQYGWFTGACCRIRYHDMIAIRDLAAAQNLSPTLKEAMLRYLSEACGNEHPQVDMEKMRIGASMLSYYTRIGAEDQIFWLRHDAEVRRGHLTTFYCNRIDFNDASAPDWLYAHTGRTWEIEDAALRKLLEINLQQVKHDRDVMVGVFALLPKDKAAKIAELCRIDVPTQEDVNSLPQAQVQNVPTAARQPLAPVSANVQIHAPVERTAPSLKRKRQDAAPKKMSEVVDLLEESEDEDALQNQVDALQAKIAAIRQRTAHEDRTMPSKKSQSTRKPVAPGRNAPTTTATAGPAVKTVLRVAEQQSAATTPPNPVDPFLPPPSSQNRPSAPTTHTSATGIQANEMLVPVVASAREDQRRLREPLLTTVASKRTQTTWPVAGDAIPISKQQTPAAKILKTIASSAQPRNFQHGATTRGDLTPAATPRSVMYTNQS</sequence>